<dbReference type="Gene3D" id="1.10.10.60">
    <property type="entry name" value="Homeodomain-like"/>
    <property type="match status" value="2"/>
</dbReference>
<keyword evidence="2" id="KW-0238">DNA-binding</keyword>
<dbReference type="InterPro" id="IPR018062">
    <property type="entry name" value="HTH_AraC-typ_CS"/>
</dbReference>
<keyword evidence="7" id="KW-1185">Reference proteome</keyword>
<dbReference type="InterPro" id="IPR009057">
    <property type="entry name" value="Homeodomain-like_sf"/>
</dbReference>
<dbReference type="PROSITE" id="PS01124">
    <property type="entry name" value="HTH_ARAC_FAMILY_2"/>
    <property type="match status" value="1"/>
</dbReference>
<dbReference type="PRINTS" id="PR00032">
    <property type="entry name" value="HTHARAC"/>
</dbReference>
<proteinExistence type="predicted"/>
<protein>
    <submittedName>
        <fullName evidence="6">AraC family transcriptional regulator</fullName>
    </submittedName>
</protein>
<evidence type="ECO:0000313" key="6">
    <source>
        <dbReference type="EMBL" id="SIT44621.1"/>
    </source>
</evidence>
<dbReference type="AlphaFoldDB" id="A0A1N7SBB6"/>
<keyword evidence="4" id="KW-0804">Transcription</keyword>
<dbReference type="PROSITE" id="PS00041">
    <property type="entry name" value="HTH_ARAC_FAMILY_1"/>
    <property type="match status" value="1"/>
</dbReference>
<dbReference type="EMBL" id="CYGX02000048">
    <property type="protein sequence ID" value="SIT44621.1"/>
    <property type="molecule type" value="Genomic_DNA"/>
</dbReference>
<dbReference type="InterPro" id="IPR037923">
    <property type="entry name" value="HTH-like"/>
</dbReference>
<dbReference type="PANTHER" id="PTHR43280:SF10">
    <property type="entry name" value="REGULATORY PROTEIN POCR"/>
    <property type="match status" value="1"/>
</dbReference>
<organism evidence="6 7">
    <name type="scientific">Paraburkholderia ribeironis</name>
    <dbReference type="NCBI Taxonomy" id="1247936"/>
    <lineage>
        <taxon>Bacteria</taxon>
        <taxon>Pseudomonadati</taxon>
        <taxon>Pseudomonadota</taxon>
        <taxon>Betaproteobacteria</taxon>
        <taxon>Burkholderiales</taxon>
        <taxon>Burkholderiaceae</taxon>
        <taxon>Paraburkholderia</taxon>
    </lineage>
</organism>
<dbReference type="GO" id="GO:0043565">
    <property type="term" value="F:sequence-specific DNA binding"/>
    <property type="evidence" value="ECO:0007669"/>
    <property type="project" value="InterPro"/>
</dbReference>
<dbReference type="InterPro" id="IPR018060">
    <property type="entry name" value="HTH_AraC"/>
</dbReference>
<keyword evidence="3" id="KW-0010">Activator</keyword>
<feature type="domain" description="HTH araC/xylS-type" evidence="5">
    <location>
        <begin position="180"/>
        <end position="278"/>
    </location>
</feature>
<evidence type="ECO:0000313" key="7">
    <source>
        <dbReference type="Proteomes" id="UP000187012"/>
    </source>
</evidence>
<dbReference type="RefSeq" id="WP_094781621.1">
    <property type="nucleotide sequence ID" value="NZ_CYGX02000048.1"/>
</dbReference>
<name>A0A1N7SBB6_9BURK</name>
<dbReference type="InterPro" id="IPR020449">
    <property type="entry name" value="Tscrpt_reg_AraC-type_HTH"/>
</dbReference>
<dbReference type="OrthoDB" id="6146868at2"/>
<evidence type="ECO:0000256" key="2">
    <source>
        <dbReference type="ARBA" id="ARBA00023125"/>
    </source>
</evidence>
<dbReference type="Pfam" id="PF12833">
    <property type="entry name" value="HTH_18"/>
    <property type="match status" value="1"/>
</dbReference>
<dbReference type="STRING" id="1247936.BN2475_480044"/>
<dbReference type="Proteomes" id="UP000187012">
    <property type="component" value="Unassembled WGS sequence"/>
</dbReference>
<dbReference type="SMART" id="SM00342">
    <property type="entry name" value="HTH_ARAC"/>
    <property type="match status" value="1"/>
</dbReference>
<dbReference type="PANTHER" id="PTHR43280">
    <property type="entry name" value="ARAC-FAMILY TRANSCRIPTIONAL REGULATOR"/>
    <property type="match status" value="1"/>
</dbReference>
<dbReference type="InterPro" id="IPR003313">
    <property type="entry name" value="AraC-bd"/>
</dbReference>
<gene>
    <name evidence="6" type="ORF">BN2475_480044</name>
</gene>
<accession>A0A1N7SBB6</accession>
<dbReference type="SUPFAM" id="SSF51215">
    <property type="entry name" value="Regulatory protein AraC"/>
    <property type="match status" value="1"/>
</dbReference>
<sequence length="287" mass="32166">MDPSTFEWSSRLGLEASNGGLFVSRGAGGHPSRIIPSYELIYVKHGTLHLHERGVPFEVSAGETLLLWPGRQHGGTAPFAPGLQFYWVHFTTTEPERRFGSVTQRQQEAPLEPVLRVSQHARIERPDHLTGLFQRLLNDQEIYGIQPCPDALTILLMLWEITRSHDANAGADGAPQRLAASADRLIRTHFHQAVSASSIAHQLGCNADYLGRIFRSVYGKTLTDAVHERRILYAATLMADGHLTIDQVARQSGFEDSGYFRRIFKRSKGMTPNAFRRLHLRLHVNTA</sequence>
<evidence type="ECO:0000256" key="3">
    <source>
        <dbReference type="ARBA" id="ARBA00023159"/>
    </source>
</evidence>
<dbReference type="GO" id="GO:0003700">
    <property type="term" value="F:DNA-binding transcription factor activity"/>
    <property type="evidence" value="ECO:0007669"/>
    <property type="project" value="InterPro"/>
</dbReference>
<dbReference type="SUPFAM" id="SSF46689">
    <property type="entry name" value="Homeodomain-like"/>
    <property type="match status" value="1"/>
</dbReference>
<keyword evidence="1" id="KW-0805">Transcription regulation</keyword>
<dbReference type="Pfam" id="PF02311">
    <property type="entry name" value="AraC_binding"/>
    <property type="match status" value="1"/>
</dbReference>
<evidence type="ECO:0000256" key="1">
    <source>
        <dbReference type="ARBA" id="ARBA00023015"/>
    </source>
</evidence>
<evidence type="ECO:0000256" key="4">
    <source>
        <dbReference type="ARBA" id="ARBA00023163"/>
    </source>
</evidence>
<evidence type="ECO:0000259" key="5">
    <source>
        <dbReference type="PROSITE" id="PS01124"/>
    </source>
</evidence>
<reference evidence="6 7" key="1">
    <citation type="submission" date="2016-12" db="EMBL/GenBank/DDBJ databases">
        <authorList>
            <person name="Song W.-J."/>
            <person name="Kurnit D.M."/>
        </authorList>
    </citation>
    <scope>NUCLEOTIDE SEQUENCE [LARGE SCALE GENOMIC DNA]</scope>
    <source>
        <strain evidence="6 7">STM7296</strain>
    </source>
</reference>